<protein>
    <submittedName>
        <fullName evidence="2">Uncharacterized protein</fullName>
    </submittedName>
</protein>
<keyword evidence="3" id="KW-1185">Reference proteome</keyword>
<evidence type="ECO:0000256" key="1">
    <source>
        <dbReference type="SAM" id="MobiDB-lite"/>
    </source>
</evidence>
<evidence type="ECO:0000313" key="2">
    <source>
        <dbReference type="EMBL" id="VFR02998.1"/>
    </source>
</evidence>
<feature type="compositionally biased region" description="Polar residues" evidence="1">
    <location>
        <begin position="15"/>
        <end position="40"/>
    </location>
</feature>
<name>A0A484NS37_9ASTE</name>
<accession>A0A484NS37</accession>
<dbReference type="OrthoDB" id="1681166at2759"/>
<feature type="region of interest" description="Disordered" evidence="1">
    <location>
        <begin position="1"/>
        <end position="85"/>
    </location>
</feature>
<evidence type="ECO:0000313" key="3">
    <source>
        <dbReference type="Proteomes" id="UP000595140"/>
    </source>
</evidence>
<dbReference type="Proteomes" id="UP000595140">
    <property type="component" value="Unassembled WGS sequence"/>
</dbReference>
<dbReference type="AlphaFoldDB" id="A0A484NS37"/>
<sequence>MGRARNLVRRESQRPRTSTQVAEGSAQLITTPLPSQMNQNPAAGLGGSGGVNLVGSSPNSRSPPSSPSNQDGVGPSDFQSLSESIKSRFSAMSMRYKESITKSTRGWKERLFSRNNNNNSTEGRNEAGTDAPTVSHVISNGMDGNMTPDSAGHRQISAVDGNHSLTQGHRENPYTAGSVSD</sequence>
<feature type="region of interest" description="Disordered" evidence="1">
    <location>
        <begin position="107"/>
        <end position="181"/>
    </location>
</feature>
<dbReference type="EMBL" id="OOIL02006841">
    <property type="protein sequence ID" value="VFR02998.1"/>
    <property type="molecule type" value="Genomic_DNA"/>
</dbReference>
<gene>
    <name evidence="2" type="ORF">CCAM_LOCUS44773</name>
</gene>
<feature type="compositionally biased region" description="Low complexity" evidence="1">
    <location>
        <begin position="53"/>
        <end position="69"/>
    </location>
</feature>
<organism evidence="2 3">
    <name type="scientific">Cuscuta campestris</name>
    <dbReference type="NCBI Taxonomy" id="132261"/>
    <lineage>
        <taxon>Eukaryota</taxon>
        <taxon>Viridiplantae</taxon>
        <taxon>Streptophyta</taxon>
        <taxon>Embryophyta</taxon>
        <taxon>Tracheophyta</taxon>
        <taxon>Spermatophyta</taxon>
        <taxon>Magnoliopsida</taxon>
        <taxon>eudicotyledons</taxon>
        <taxon>Gunneridae</taxon>
        <taxon>Pentapetalae</taxon>
        <taxon>asterids</taxon>
        <taxon>lamiids</taxon>
        <taxon>Solanales</taxon>
        <taxon>Convolvulaceae</taxon>
        <taxon>Cuscuteae</taxon>
        <taxon>Cuscuta</taxon>
        <taxon>Cuscuta subgen. Grammica</taxon>
        <taxon>Cuscuta sect. Cleistogrammica</taxon>
    </lineage>
</organism>
<reference evidence="2 3" key="1">
    <citation type="submission" date="2018-04" db="EMBL/GenBank/DDBJ databases">
        <authorList>
            <person name="Vogel A."/>
        </authorList>
    </citation>
    <scope>NUCLEOTIDE SEQUENCE [LARGE SCALE GENOMIC DNA]</scope>
</reference>
<proteinExistence type="predicted"/>